<dbReference type="SUPFAM" id="SSF55073">
    <property type="entry name" value="Nucleotide cyclase"/>
    <property type="match status" value="1"/>
</dbReference>
<feature type="signal peptide" evidence="4">
    <location>
        <begin position="1"/>
        <end position="22"/>
    </location>
</feature>
<dbReference type="CDD" id="cd01949">
    <property type="entry name" value="GGDEF"/>
    <property type="match status" value="1"/>
</dbReference>
<feature type="domain" description="GGDEF" evidence="5">
    <location>
        <begin position="537"/>
        <end position="655"/>
    </location>
</feature>
<accession>A0ABS7YKL6</accession>
<dbReference type="PANTHER" id="PTHR35936:SF37">
    <property type="entry name" value="AMINO ACID ABC TRANSPORTER SUBSTRATE-BINDING PROTEIN"/>
    <property type="match status" value="1"/>
</dbReference>
<keyword evidence="3" id="KW-0472">Membrane</keyword>
<keyword evidence="3" id="KW-0812">Transmembrane</keyword>
<dbReference type="Gene3D" id="3.30.70.270">
    <property type="match status" value="1"/>
</dbReference>
<dbReference type="PANTHER" id="PTHR35936">
    <property type="entry name" value="MEMBRANE-BOUND LYTIC MUREIN TRANSGLYCOSYLASE F"/>
    <property type="match status" value="1"/>
</dbReference>
<reference evidence="7" key="1">
    <citation type="submission" date="2023-07" db="EMBL/GenBank/DDBJ databases">
        <title>Molecular identification of indigenous halophilic bacteria isolated from red sea cost, biodegradation of synthetic dyes and assessment of degraded metabolite toxicity.</title>
        <authorList>
            <person name="Chaieb K."/>
            <person name="Altayb H.N."/>
        </authorList>
    </citation>
    <scope>NUCLEOTIDE SEQUENCE [LARGE SCALE GENOMIC DNA]</scope>
    <source>
        <strain evidence="7">K20</strain>
    </source>
</reference>
<comment type="caution">
    <text evidence="6">The sequence shown here is derived from an EMBL/GenBank/DDBJ whole genome shotgun (WGS) entry which is preliminary data.</text>
</comment>
<name>A0ABS7YKL6_9VIBR</name>
<dbReference type="RefSeq" id="WP_225249914.1">
    <property type="nucleotide sequence ID" value="NZ_JAIWIU010000032.1"/>
</dbReference>
<feature type="chain" id="PRO_5047488605" evidence="4">
    <location>
        <begin position="23"/>
        <end position="655"/>
    </location>
</feature>
<evidence type="ECO:0000256" key="3">
    <source>
        <dbReference type="SAM" id="Phobius"/>
    </source>
</evidence>
<dbReference type="EMBL" id="JAIWIU010000032">
    <property type="protein sequence ID" value="MCA2015612.1"/>
    <property type="molecule type" value="Genomic_DNA"/>
</dbReference>
<gene>
    <name evidence="6" type="ORF">LDJ79_05785</name>
</gene>
<organism evidence="6 7">
    <name type="scientific">Vibrio tritonius</name>
    <dbReference type="NCBI Taxonomy" id="1435069"/>
    <lineage>
        <taxon>Bacteria</taxon>
        <taxon>Pseudomonadati</taxon>
        <taxon>Pseudomonadota</taxon>
        <taxon>Gammaproteobacteria</taxon>
        <taxon>Vibrionales</taxon>
        <taxon>Vibrionaceae</taxon>
        <taxon>Vibrio</taxon>
    </lineage>
</organism>
<dbReference type="PROSITE" id="PS50887">
    <property type="entry name" value="GGDEF"/>
    <property type="match status" value="1"/>
</dbReference>
<dbReference type="Proteomes" id="UP001199044">
    <property type="component" value="Unassembled WGS sequence"/>
</dbReference>
<protein>
    <submittedName>
        <fullName evidence="6">Transporter substrate-binding domain-containing protein</fullName>
    </submittedName>
</protein>
<sequence length="655" mass="76305">MHNKLILCGWLLALFVSLPSRAQISDPVKMYHVATESDDVVSRVLFDAIAHQFGIDIQYATYSSYADLLNAVERGDADFAANVTYTDERDKYFDFSSPTNVEYSYLFTRTMRDLSSLHKVAAPRNSIYGKLLQDKYPRLEIRWFDGVNEAIDMLKTSQVDGVVSAINQLRPMLAKGYEAQLINSEMMVHPVSIIATKGKHQQLLKQFEHFAYTNDIQKLLRDTIERYQFELRRQALRQRVLDSGINPQRTLKVKFQNLPIYANYQSDGQVKGISADVVMEACDVLLLRCEITSRDNETWEHMYQQLRDGQIDVVAPIIISDERKKYINFSDSYYRPHALLIKREHYKDNVYHDITEMVVERIGVIKDDFFEELLHQILPHKSLYTFNSQQDLVKAVLDGKVDYIVLSEADYIQVLRDSPKMLPLVVDEMVGDFYQFDVAVGFKKDVTGHNLAYLFSQAINIIDTDRVIKQYEYQPDWRSNMALQKRYDRNSQIMLVLVIVLLVFIGFYVQRHLIIDSLTKARNRRSLCRRFLHGVPKDISLVYVEVNNFKEINEKYGFDIGDAVLKELSRRMKSLWKGQCYRFSGDEFVAVNLASPKDVQDYIERIESYIYVDSERELSFPVDLSIGVSLSRERTMPLREVLHLIYQQMKNNRLS</sequence>
<dbReference type="Pfam" id="PF00497">
    <property type="entry name" value="SBP_bac_3"/>
    <property type="match status" value="2"/>
</dbReference>
<dbReference type="InterPro" id="IPR001638">
    <property type="entry name" value="Solute-binding_3/MltF_N"/>
</dbReference>
<evidence type="ECO:0000256" key="2">
    <source>
        <dbReference type="ARBA" id="ARBA00022729"/>
    </source>
</evidence>
<dbReference type="InterPro" id="IPR000160">
    <property type="entry name" value="GGDEF_dom"/>
</dbReference>
<dbReference type="Gene3D" id="3.40.190.10">
    <property type="entry name" value="Periplasmic binding protein-like II"/>
    <property type="match status" value="4"/>
</dbReference>
<dbReference type="SUPFAM" id="SSF53850">
    <property type="entry name" value="Periplasmic binding protein-like II"/>
    <property type="match status" value="2"/>
</dbReference>
<dbReference type="SMART" id="SM00267">
    <property type="entry name" value="GGDEF"/>
    <property type="match status" value="1"/>
</dbReference>
<evidence type="ECO:0000259" key="5">
    <source>
        <dbReference type="PROSITE" id="PS50887"/>
    </source>
</evidence>
<evidence type="ECO:0000256" key="1">
    <source>
        <dbReference type="ARBA" id="ARBA00010333"/>
    </source>
</evidence>
<feature type="transmembrane region" description="Helical" evidence="3">
    <location>
        <begin position="493"/>
        <end position="514"/>
    </location>
</feature>
<dbReference type="InterPro" id="IPR043128">
    <property type="entry name" value="Rev_trsase/Diguanyl_cyclase"/>
</dbReference>
<proteinExistence type="inferred from homology"/>
<dbReference type="NCBIfam" id="TIGR00254">
    <property type="entry name" value="GGDEF"/>
    <property type="match status" value="1"/>
</dbReference>
<keyword evidence="3" id="KW-1133">Transmembrane helix</keyword>
<comment type="similarity">
    <text evidence="1">Belongs to the bacterial solute-binding protein 3 family.</text>
</comment>
<evidence type="ECO:0000313" key="7">
    <source>
        <dbReference type="Proteomes" id="UP001199044"/>
    </source>
</evidence>
<dbReference type="InterPro" id="IPR029787">
    <property type="entry name" value="Nucleotide_cyclase"/>
</dbReference>
<dbReference type="Pfam" id="PF00990">
    <property type="entry name" value="GGDEF"/>
    <property type="match status" value="1"/>
</dbReference>
<keyword evidence="2 4" id="KW-0732">Signal</keyword>
<dbReference type="SMART" id="SM00062">
    <property type="entry name" value="PBPb"/>
    <property type="match status" value="2"/>
</dbReference>
<evidence type="ECO:0000256" key="4">
    <source>
        <dbReference type="SAM" id="SignalP"/>
    </source>
</evidence>
<keyword evidence="7" id="KW-1185">Reference proteome</keyword>
<evidence type="ECO:0000313" key="6">
    <source>
        <dbReference type="EMBL" id="MCA2015612.1"/>
    </source>
</evidence>